<reference evidence="2" key="1">
    <citation type="submission" date="2020-10" db="EMBL/GenBank/DDBJ databases">
        <authorList>
            <person name="Gilroy R."/>
        </authorList>
    </citation>
    <scope>NUCLEOTIDE SEQUENCE</scope>
    <source>
        <strain evidence="2">CHK187-14744</strain>
    </source>
</reference>
<proteinExistence type="predicted"/>
<sequence length="50" mass="5446">MEEKIYRSMSRIGSGGIALGIITLICGVTVGILSIVFGSKLLKERSRIMF</sequence>
<keyword evidence="1" id="KW-0812">Transmembrane</keyword>
<dbReference type="AlphaFoldDB" id="A0A9D1KYG1"/>
<dbReference type="EMBL" id="DVLT01000057">
    <property type="protein sequence ID" value="HIU03485.1"/>
    <property type="molecule type" value="Genomic_DNA"/>
</dbReference>
<feature type="transmembrane region" description="Helical" evidence="1">
    <location>
        <begin position="12"/>
        <end position="37"/>
    </location>
</feature>
<comment type="caution">
    <text evidence="2">The sequence shown here is derived from an EMBL/GenBank/DDBJ whole genome shotgun (WGS) entry which is preliminary data.</text>
</comment>
<evidence type="ECO:0000313" key="2">
    <source>
        <dbReference type="EMBL" id="HIU03485.1"/>
    </source>
</evidence>
<gene>
    <name evidence="2" type="ORF">IAB63_09570</name>
</gene>
<keyword evidence="1" id="KW-1133">Transmembrane helix</keyword>
<keyword evidence="1" id="KW-0472">Membrane</keyword>
<dbReference type="Proteomes" id="UP000824164">
    <property type="component" value="Unassembled WGS sequence"/>
</dbReference>
<reference evidence="2" key="2">
    <citation type="journal article" date="2021" name="PeerJ">
        <title>Extensive microbial diversity within the chicken gut microbiome revealed by metagenomics and culture.</title>
        <authorList>
            <person name="Gilroy R."/>
            <person name="Ravi A."/>
            <person name="Getino M."/>
            <person name="Pursley I."/>
            <person name="Horton D.L."/>
            <person name="Alikhan N.F."/>
            <person name="Baker D."/>
            <person name="Gharbi K."/>
            <person name="Hall N."/>
            <person name="Watson M."/>
            <person name="Adriaenssens E.M."/>
            <person name="Foster-Nyarko E."/>
            <person name="Jarju S."/>
            <person name="Secka A."/>
            <person name="Antonio M."/>
            <person name="Oren A."/>
            <person name="Chaudhuri R.R."/>
            <person name="La Ragione R."/>
            <person name="Hildebrand F."/>
            <person name="Pallen M.J."/>
        </authorList>
    </citation>
    <scope>NUCLEOTIDE SEQUENCE</scope>
    <source>
        <strain evidence="2">CHK187-14744</strain>
    </source>
</reference>
<protein>
    <submittedName>
        <fullName evidence="2">Uncharacterized protein</fullName>
    </submittedName>
</protein>
<name>A0A9D1KYG1_9FIRM</name>
<evidence type="ECO:0000256" key="1">
    <source>
        <dbReference type="SAM" id="Phobius"/>
    </source>
</evidence>
<accession>A0A9D1KYG1</accession>
<organism evidence="2 3">
    <name type="scientific">Candidatus Onthocola gallistercoris</name>
    <dbReference type="NCBI Taxonomy" id="2840876"/>
    <lineage>
        <taxon>Bacteria</taxon>
        <taxon>Bacillati</taxon>
        <taxon>Bacillota</taxon>
        <taxon>Bacilli</taxon>
        <taxon>Candidatus Onthocola</taxon>
    </lineage>
</organism>
<evidence type="ECO:0000313" key="3">
    <source>
        <dbReference type="Proteomes" id="UP000824164"/>
    </source>
</evidence>